<protein>
    <recommendedName>
        <fullName evidence="3">Nibrin</fullName>
    </recommendedName>
</protein>
<accession>A0A3M6UGH1</accession>
<dbReference type="SUPFAM" id="SSF49879">
    <property type="entry name" value="SMAD/FHA domain"/>
    <property type="match status" value="1"/>
</dbReference>
<keyword evidence="8" id="KW-0469">Meiosis</keyword>
<evidence type="ECO:0000256" key="9">
    <source>
        <dbReference type="ARBA" id="ARBA00023306"/>
    </source>
</evidence>
<dbReference type="Pfam" id="PF16508">
    <property type="entry name" value="NIBRIN_BRCT_II"/>
    <property type="match status" value="1"/>
</dbReference>
<dbReference type="EMBL" id="RCHS01001585">
    <property type="protein sequence ID" value="RMX52726.1"/>
    <property type="molecule type" value="Genomic_DNA"/>
</dbReference>
<evidence type="ECO:0000256" key="10">
    <source>
        <dbReference type="ARBA" id="ARBA00044757"/>
    </source>
</evidence>
<evidence type="ECO:0000256" key="3">
    <source>
        <dbReference type="ARBA" id="ARBA00020013"/>
    </source>
</evidence>
<dbReference type="PROSITE" id="PS50006">
    <property type="entry name" value="FHA_DOMAIN"/>
    <property type="match status" value="1"/>
</dbReference>
<feature type="region of interest" description="Disordered" evidence="11">
    <location>
        <begin position="479"/>
        <end position="498"/>
    </location>
</feature>
<keyword evidence="14" id="KW-1185">Reference proteome</keyword>
<reference evidence="13 14" key="1">
    <citation type="journal article" date="2018" name="Sci. Rep.">
        <title>Comparative analysis of the Pocillopora damicornis genome highlights role of immune system in coral evolution.</title>
        <authorList>
            <person name="Cunning R."/>
            <person name="Bay R.A."/>
            <person name="Gillette P."/>
            <person name="Baker A.C."/>
            <person name="Traylor-Knowles N."/>
        </authorList>
    </citation>
    <scope>NUCLEOTIDE SEQUENCE [LARGE SCALE GENOMIC DNA]</scope>
    <source>
        <strain evidence="13">RSMAS</strain>
        <tissue evidence="13">Whole animal</tissue>
    </source>
</reference>
<dbReference type="PANTHER" id="PTHR12162">
    <property type="entry name" value="NIBRIN-RELATED"/>
    <property type="match status" value="1"/>
</dbReference>
<dbReference type="GO" id="GO:0030870">
    <property type="term" value="C:Mre11 complex"/>
    <property type="evidence" value="ECO:0007669"/>
    <property type="project" value="InterPro"/>
</dbReference>
<dbReference type="InterPro" id="IPR000253">
    <property type="entry name" value="FHA_dom"/>
</dbReference>
<dbReference type="InterPro" id="IPR032429">
    <property type="entry name" value="Nibrin_BRCT2"/>
</dbReference>
<dbReference type="InterPro" id="IPR043014">
    <property type="entry name" value="Nibrin_BRCT2_sf"/>
</dbReference>
<evidence type="ECO:0000256" key="11">
    <source>
        <dbReference type="SAM" id="MobiDB-lite"/>
    </source>
</evidence>
<sequence length="799" mass="90106">MWILQGQQGSSHLENTGILLTVGVDHVVGRKDCPILIQGDASISRKHSVLTVQHDVAHLNDPNKRSQVVLQDCSKYGTSVNGVKIRGTFNLKSGDELLFGKNNSYYMLKYSPLIVCTSCLDEKKKEALKSEIHELVREHTRKKKSCYKCIEKDSELMLEEAIEIAQNQDATAHQVGYMRPEFKGEPLQMESKDAHVNELQVQSKPIYFNAPIHHLKTVTVESLNHPKSEPHIRRYGSARNLHPEIQKPAVQAKTDKSIKTLVEEPAKTTVGPVIHALAECRPIVKPSYFGDVIEAGNIRSTIPAAESYLPLLKEETISSQDASFLPNEARKTLFKGKTFIFISKKQYKRVHYAVESSGGITLLRDNPGSENDDFLVSGNVCVMMVDTKDQSTLPVTSQQWILHVTETLRRNKCRPIPESELGLALLFISLDKYCNPSLAAVPSLTQNLVSQSFQAVEVMSERVYSEQLTVQEFKKPPIPVRAKKEDRTQSSNVQQSSNTLKTNPVYERLPEMYNKKFGLQNKNKRKMVILGACGMSTSNERFVNSYSVSPAKKRKIMEVENSSSLVAESLDVSKHEENIWDDVKLALEVPNSVVADSLEVKRNSSRESDLKPQDRKDLMNGIDNVADIVDIGEKSHVIVDELRDCEEMYLKEVEHGGTPWLCTKEDLKSKEVGEKDKGFFCELVKLPLEIENPSSLEAHNEEGTEDMWKNLYVPAGYLCSRVPQKVSRNDVFQDDESHLPMDLMVVNQMSLVVRTHISVAAIQKTQQNTTNKNFKKFKKVCAQSLKSQRRCKVAKLNEK</sequence>
<dbReference type="InterPro" id="IPR040227">
    <property type="entry name" value="Nibrin-rel"/>
</dbReference>
<keyword evidence="4" id="KW-0158">Chromosome</keyword>
<evidence type="ECO:0000259" key="12">
    <source>
        <dbReference type="PROSITE" id="PS50006"/>
    </source>
</evidence>
<evidence type="ECO:0000256" key="2">
    <source>
        <dbReference type="ARBA" id="ARBA00004322"/>
    </source>
</evidence>
<dbReference type="OrthoDB" id="552194at2759"/>
<proteinExistence type="inferred from homology"/>
<dbReference type="FunFam" id="2.60.200.20:FF:000017">
    <property type="entry name" value="Nibrin"/>
    <property type="match status" value="1"/>
</dbReference>
<dbReference type="Gene3D" id="2.60.200.20">
    <property type="match status" value="1"/>
</dbReference>
<dbReference type="InterPro" id="IPR008984">
    <property type="entry name" value="SMAD_FHA_dom_sf"/>
</dbReference>
<dbReference type="GO" id="GO:0003684">
    <property type="term" value="F:damaged DNA binding"/>
    <property type="evidence" value="ECO:0007669"/>
    <property type="project" value="TreeGrafter"/>
</dbReference>
<dbReference type="PANTHER" id="PTHR12162:SF0">
    <property type="entry name" value="NIBRIN"/>
    <property type="match status" value="1"/>
</dbReference>
<comment type="subcellular location">
    <subcellularLocation>
        <location evidence="1">Chromosome</location>
    </subcellularLocation>
    <subcellularLocation>
        <location evidence="2">Nucleus</location>
        <location evidence="2">PML body</location>
    </subcellularLocation>
</comment>
<dbReference type="GO" id="GO:0051321">
    <property type="term" value="P:meiotic cell cycle"/>
    <property type="evidence" value="ECO:0007669"/>
    <property type="project" value="UniProtKB-KW"/>
</dbReference>
<dbReference type="Gene3D" id="3.40.50.10980">
    <property type="entry name" value="Nibrin, BRCT2 domain"/>
    <property type="match status" value="1"/>
</dbReference>
<evidence type="ECO:0000256" key="6">
    <source>
        <dbReference type="ARBA" id="ARBA00023204"/>
    </source>
</evidence>
<gene>
    <name evidence="13" type="ORF">pdam_00024539</name>
</gene>
<feature type="domain" description="FHA" evidence="12">
    <location>
        <begin position="20"/>
        <end position="85"/>
    </location>
</feature>
<feature type="compositionally biased region" description="Low complexity" evidence="11">
    <location>
        <begin position="489"/>
        <end position="498"/>
    </location>
</feature>
<evidence type="ECO:0000313" key="14">
    <source>
        <dbReference type="Proteomes" id="UP000275408"/>
    </source>
</evidence>
<dbReference type="GO" id="GO:0000724">
    <property type="term" value="P:double-strand break repair via homologous recombination"/>
    <property type="evidence" value="ECO:0007669"/>
    <property type="project" value="TreeGrafter"/>
</dbReference>
<comment type="similarity">
    <text evidence="10">Belongs to the Nibrin family.</text>
</comment>
<keyword evidence="6" id="KW-0234">DNA repair</keyword>
<dbReference type="Pfam" id="PF00498">
    <property type="entry name" value="FHA"/>
    <property type="match status" value="1"/>
</dbReference>
<evidence type="ECO:0000313" key="13">
    <source>
        <dbReference type="EMBL" id="RMX52726.1"/>
    </source>
</evidence>
<evidence type="ECO:0000256" key="8">
    <source>
        <dbReference type="ARBA" id="ARBA00023254"/>
    </source>
</evidence>
<dbReference type="AlphaFoldDB" id="A0A3M6UGH1"/>
<dbReference type="GO" id="GO:0005694">
    <property type="term" value="C:chromosome"/>
    <property type="evidence" value="ECO:0007669"/>
    <property type="project" value="UniProtKB-SubCell"/>
</dbReference>
<dbReference type="Proteomes" id="UP000275408">
    <property type="component" value="Unassembled WGS sequence"/>
</dbReference>
<dbReference type="FunFam" id="3.40.50.10980:FF:000001">
    <property type="entry name" value="Nibrin"/>
    <property type="match status" value="1"/>
</dbReference>
<evidence type="ECO:0000256" key="1">
    <source>
        <dbReference type="ARBA" id="ARBA00004286"/>
    </source>
</evidence>
<dbReference type="GO" id="GO:0007095">
    <property type="term" value="P:mitotic G2 DNA damage checkpoint signaling"/>
    <property type="evidence" value="ECO:0007669"/>
    <property type="project" value="InterPro"/>
</dbReference>
<evidence type="ECO:0000256" key="4">
    <source>
        <dbReference type="ARBA" id="ARBA00022454"/>
    </source>
</evidence>
<keyword evidence="5" id="KW-0227">DNA damage</keyword>
<dbReference type="STRING" id="46731.A0A3M6UGH1"/>
<name>A0A3M6UGH1_POCDA</name>
<organism evidence="13 14">
    <name type="scientific">Pocillopora damicornis</name>
    <name type="common">Cauliflower coral</name>
    <name type="synonym">Millepora damicornis</name>
    <dbReference type="NCBI Taxonomy" id="46731"/>
    <lineage>
        <taxon>Eukaryota</taxon>
        <taxon>Metazoa</taxon>
        <taxon>Cnidaria</taxon>
        <taxon>Anthozoa</taxon>
        <taxon>Hexacorallia</taxon>
        <taxon>Scleractinia</taxon>
        <taxon>Astrocoeniina</taxon>
        <taxon>Pocilloporidae</taxon>
        <taxon>Pocillopora</taxon>
    </lineage>
</organism>
<dbReference type="CDD" id="cd22667">
    <property type="entry name" value="FHA_NBN"/>
    <property type="match status" value="1"/>
</dbReference>
<evidence type="ECO:0000256" key="7">
    <source>
        <dbReference type="ARBA" id="ARBA00023242"/>
    </source>
</evidence>
<dbReference type="GO" id="GO:0016605">
    <property type="term" value="C:PML body"/>
    <property type="evidence" value="ECO:0007669"/>
    <property type="project" value="UniProtKB-SubCell"/>
</dbReference>
<keyword evidence="7" id="KW-0539">Nucleus</keyword>
<keyword evidence="9" id="KW-0131">Cell cycle</keyword>
<evidence type="ECO:0000256" key="5">
    <source>
        <dbReference type="ARBA" id="ARBA00022763"/>
    </source>
</evidence>
<comment type="caution">
    <text evidence="13">The sequence shown here is derived from an EMBL/GenBank/DDBJ whole genome shotgun (WGS) entry which is preliminary data.</text>
</comment>